<dbReference type="EMBL" id="VUJU01001620">
    <property type="protein sequence ID" value="KAF0764492.1"/>
    <property type="molecule type" value="Genomic_DNA"/>
</dbReference>
<accession>A0A6G0Z1K3</accession>
<reference evidence="1 2" key="1">
    <citation type="submission" date="2019-08" db="EMBL/GenBank/DDBJ databases">
        <title>Whole genome of Aphis craccivora.</title>
        <authorList>
            <person name="Voronova N.V."/>
            <person name="Shulinski R.S."/>
            <person name="Bandarenka Y.V."/>
            <person name="Zhorov D.G."/>
            <person name="Warner D."/>
        </authorList>
    </citation>
    <scope>NUCLEOTIDE SEQUENCE [LARGE SCALE GENOMIC DNA]</scope>
    <source>
        <strain evidence="1">180601</strain>
        <tissue evidence="1">Whole Body</tissue>
    </source>
</reference>
<proteinExistence type="predicted"/>
<comment type="caution">
    <text evidence="1">The sequence shown here is derived from an EMBL/GenBank/DDBJ whole genome shotgun (WGS) entry which is preliminary data.</text>
</comment>
<sequence length="13" mass="1392">MKVNIVCTLGGQE</sequence>
<keyword evidence="2" id="KW-1185">Reference proteome</keyword>
<dbReference type="Proteomes" id="UP000478052">
    <property type="component" value="Unassembled WGS sequence"/>
</dbReference>
<evidence type="ECO:0000313" key="2">
    <source>
        <dbReference type="Proteomes" id="UP000478052"/>
    </source>
</evidence>
<protein>
    <submittedName>
        <fullName evidence="1">Uncharacterized protein</fullName>
    </submittedName>
</protein>
<evidence type="ECO:0000313" key="1">
    <source>
        <dbReference type="EMBL" id="KAF0764492.1"/>
    </source>
</evidence>
<organism evidence="1 2">
    <name type="scientific">Aphis craccivora</name>
    <name type="common">Cowpea aphid</name>
    <dbReference type="NCBI Taxonomy" id="307492"/>
    <lineage>
        <taxon>Eukaryota</taxon>
        <taxon>Metazoa</taxon>
        <taxon>Ecdysozoa</taxon>
        <taxon>Arthropoda</taxon>
        <taxon>Hexapoda</taxon>
        <taxon>Insecta</taxon>
        <taxon>Pterygota</taxon>
        <taxon>Neoptera</taxon>
        <taxon>Paraneoptera</taxon>
        <taxon>Hemiptera</taxon>
        <taxon>Sternorrhyncha</taxon>
        <taxon>Aphidomorpha</taxon>
        <taxon>Aphidoidea</taxon>
        <taxon>Aphididae</taxon>
        <taxon>Aphidini</taxon>
        <taxon>Aphis</taxon>
        <taxon>Aphis</taxon>
    </lineage>
</organism>
<name>A0A6G0Z1K3_APHCR</name>
<gene>
    <name evidence="1" type="ORF">FWK35_00015135</name>
</gene>